<dbReference type="InterPro" id="IPR050832">
    <property type="entry name" value="Bact_Acetyltransf"/>
</dbReference>
<sequence length="201" mass="21116">MAPHTHEPTGDLADASVRVARPSDAAAVGQVQAQVFIDTYAARLPPEVSAAFDPTAFAKAWRASLESPPEGAHRLLVALAGAQVVGIAAYGPSQDRDTGQATGEITLLGVHPLARRQGHGSRLLNACVDQLRDLGAEDVTLWLPADLEEMRSFLLASGIGPDGAYRDRIVSPDGAVLREVRLHATLNSTPDDAAEELGNDG</sequence>
<dbReference type="OrthoDB" id="5243635at2"/>
<proteinExistence type="predicted"/>
<dbReference type="PANTHER" id="PTHR43877:SF1">
    <property type="entry name" value="ACETYLTRANSFERASE"/>
    <property type="match status" value="1"/>
</dbReference>
<reference evidence="4 5" key="1">
    <citation type="journal article" date="2013" name="ISME J.">
        <title>A metabolic model for members of the genus Tetrasphaera involved in enhanced biological phosphorus removal.</title>
        <authorList>
            <person name="Kristiansen R."/>
            <person name="Nguyen H.T.T."/>
            <person name="Saunders A.M."/>
            <person name="Nielsen J.L."/>
            <person name="Wimmer R."/>
            <person name="Le V.Q."/>
            <person name="McIlroy S.J."/>
            <person name="Petrovski S."/>
            <person name="Seviour R.J."/>
            <person name="Calteau A."/>
            <person name="Nielsen K.L."/>
            <person name="Nielsen P.H."/>
        </authorList>
    </citation>
    <scope>NUCLEOTIDE SEQUENCE [LARGE SCALE GENOMIC DNA]</scope>
    <source>
        <strain evidence="4 5">Ben 74</strain>
    </source>
</reference>
<dbReference type="STRING" id="1193518.BN13_340005"/>
<keyword evidence="5" id="KW-1185">Reference proteome</keyword>
<keyword evidence="2" id="KW-0012">Acyltransferase</keyword>
<name>A0A077MBQ5_9MICO</name>
<feature type="domain" description="N-acetyltransferase" evidence="3">
    <location>
        <begin position="15"/>
        <end position="183"/>
    </location>
</feature>
<evidence type="ECO:0000313" key="4">
    <source>
        <dbReference type="EMBL" id="CCI53290.1"/>
    </source>
</evidence>
<dbReference type="InterPro" id="IPR000182">
    <property type="entry name" value="GNAT_dom"/>
</dbReference>
<evidence type="ECO:0000256" key="2">
    <source>
        <dbReference type="ARBA" id="ARBA00023315"/>
    </source>
</evidence>
<evidence type="ECO:0000313" key="5">
    <source>
        <dbReference type="Proteomes" id="UP000035720"/>
    </source>
</evidence>
<dbReference type="CDD" id="cd04301">
    <property type="entry name" value="NAT_SF"/>
    <property type="match status" value="1"/>
</dbReference>
<protein>
    <recommendedName>
        <fullName evidence="3">N-acetyltransferase domain-containing protein</fullName>
    </recommendedName>
</protein>
<dbReference type="RefSeq" id="WP_048545514.1">
    <property type="nucleotide sequence ID" value="NZ_HF571038.1"/>
</dbReference>
<dbReference type="Gene3D" id="3.40.630.30">
    <property type="match status" value="1"/>
</dbReference>
<dbReference type="SUPFAM" id="SSF55729">
    <property type="entry name" value="Acyl-CoA N-acyltransferases (Nat)"/>
    <property type="match status" value="1"/>
</dbReference>
<dbReference type="PROSITE" id="PS51186">
    <property type="entry name" value="GNAT"/>
    <property type="match status" value="1"/>
</dbReference>
<dbReference type="PANTHER" id="PTHR43877">
    <property type="entry name" value="AMINOALKYLPHOSPHONATE N-ACETYLTRANSFERASE-RELATED-RELATED"/>
    <property type="match status" value="1"/>
</dbReference>
<evidence type="ECO:0000259" key="3">
    <source>
        <dbReference type="PROSITE" id="PS51186"/>
    </source>
</evidence>
<dbReference type="InterPro" id="IPR016181">
    <property type="entry name" value="Acyl_CoA_acyltransferase"/>
</dbReference>
<comment type="caution">
    <text evidence="4">The sequence shown here is derived from an EMBL/GenBank/DDBJ whole genome shotgun (WGS) entry which is preliminary data.</text>
</comment>
<organism evidence="4 5">
    <name type="scientific">Nostocoides jenkinsii Ben 74</name>
    <dbReference type="NCBI Taxonomy" id="1193518"/>
    <lineage>
        <taxon>Bacteria</taxon>
        <taxon>Bacillati</taxon>
        <taxon>Actinomycetota</taxon>
        <taxon>Actinomycetes</taxon>
        <taxon>Micrococcales</taxon>
        <taxon>Intrasporangiaceae</taxon>
        <taxon>Nostocoides</taxon>
    </lineage>
</organism>
<dbReference type="EMBL" id="CAJC01000144">
    <property type="protein sequence ID" value="CCI53290.1"/>
    <property type="molecule type" value="Genomic_DNA"/>
</dbReference>
<dbReference type="Pfam" id="PF00583">
    <property type="entry name" value="Acetyltransf_1"/>
    <property type="match status" value="1"/>
</dbReference>
<dbReference type="AlphaFoldDB" id="A0A077MBQ5"/>
<evidence type="ECO:0000256" key="1">
    <source>
        <dbReference type="ARBA" id="ARBA00022679"/>
    </source>
</evidence>
<accession>A0A077MBQ5</accession>
<gene>
    <name evidence="4" type="ORF">BN13_340005</name>
</gene>
<keyword evidence="1" id="KW-0808">Transferase</keyword>
<dbReference type="Proteomes" id="UP000035720">
    <property type="component" value="Unassembled WGS sequence"/>
</dbReference>
<dbReference type="GO" id="GO:0016747">
    <property type="term" value="F:acyltransferase activity, transferring groups other than amino-acyl groups"/>
    <property type="evidence" value="ECO:0007669"/>
    <property type="project" value="InterPro"/>
</dbReference>